<evidence type="ECO:0008006" key="4">
    <source>
        <dbReference type="Google" id="ProtNLM"/>
    </source>
</evidence>
<organism evidence="2 3">
    <name type="scientific">Gymnopilus dilepis</name>
    <dbReference type="NCBI Taxonomy" id="231916"/>
    <lineage>
        <taxon>Eukaryota</taxon>
        <taxon>Fungi</taxon>
        <taxon>Dikarya</taxon>
        <taxon>Basidiomycota</taxon>
        <taxon>Agaricomycotina</taxon>
        <taxon>Agaricomycetes</taxon>
        <taxon>Agaricomycetidae</taxon>
        <taxon>Agaricales</taxon>
        <taxon>Agaricineae</taxon>
        <taxon>Hymenogastraceae</taxon>
        <taxon>Gymnopilus</taxon>
    </lineage>
</organism>
<dbReference type="OrthoDB" id="8922241at2759"/>
<evidence type="ECO:0000313" key="3">
    <source>
        <dbReference type="Proteomes" id="UP000284706"/>
    </source>
</evidence>
<dbReference type="EMBL" id="NHYE01000963">
    <property type="protein sequence ID" value="PPR01140.1"/>
    <property type="molecule type" value="Genomic_DNA"/>
</dbReference>
<dbReference type="Proteomes" id="UP000284706">
    <property type="component" value="Unassembled WGS sequence"/>
</dbReference>
<evidence type="ECO:0000256" key="1">
    <source>
        <dbReference type="SAM" id="MobiDB-lite"/>
    </source>
</evidence>
<dbReference type="AlphaFoldDB" id="A0A409YDR2"/>
<sequence>MPYTWDHPVHPYPLRQGAEDPLLCSSIENVPELTYSPTESSDSLGEDSHELDLAFGYAHGVDCPSVTLNVRDDNAAWASFRESLRVDKPGILEQAEASKKDLFEHSDSANHTKRPRAGRLSSARSRRTVMHDADDDTSSDYSPSPTAKRSKYLRRSPAVKNPKPASPTQLPRVAKGQAVRQNVTNRRGRARNIQASAEEQEHLRAAVDEGIPTDGICTYCQRRVSKRAPDLRRHMRTHLPAEIRCTGVPLEKACLEDIPAGASPYLHEGQAYIGGCMKLFSRKDALKRHLDNANTVCISKKSV</sequence>
<accession>A0A409YDR2</accession>
<name>A0A409YDR2_9AGAR</name>
<gene>
    <name evidence="2" type="ORF">CVT26_016041</name>
</gene>
<comment type="caution">
    <text evidence="2">The sequence shown here is derived from an EMBL/GenBank/DDBJ whole genome shotgun (WGS) entry which is preliminary data.</text>
</comment>
<dbReference type="STRING" id="231916.A0A409YDR2"/>
<keyword evidence="3" id="KW-1185">Reference proteome</keyword>
<protein>
    <recommendedName>
        <fullName evidence="4">C2H2-type domain-containing protein</fullName>
    </recommendedName>
</protein>
<proteinExistence type="predicted"/>
<feature type="region of interest" description="Disordered" evidence="1">
    <location>
        <begin position="102"/>
        <end position="187"/>
    </location>
</feature>
<dbReference type="InParanoid" id="A0A409YDR2"/>
<evidence type="ECO:0000313" key="2">
    <source>
        <dbReference type="EMBL" id="PPR01140.1"/>
    </source>
</evidence>
<reference evidence="2 3" key="1">
    <citation type="journal article" date="2018" name="Evol. Lett.">
        <title>Horizontal gene cluster transfer increased hallucinogenic mushroom diversity.</title>
        <authorList>
            <person name="Reynolds H.T."/>
            <person name="Vijayakumar V."/>
            <person name="Gluck-Thaler E."/>
            <person name="Korotkin H.B."/>
            <person name="Matheny P.B."/>
            <person name="Slot J.C."/>
        </authorList>
    </citation>
    <scope>NUCLEOTIDE SEQUENCE [LARGE SCALE GENOMIC DNA]</scope>
    <source>
        <strain evidence="2 3">SRW20</strain>
    </source>
</reference>